<sequence>MVESLLHCLKLLRFLKEKGGKVFPWGEYLLGGEGLGGSGGRSLFSG</sequence>
<evidence type="ECO:0000313" key="1">
    <source>
        <dbReference type="EMBL" id="MCW6038455.1"/>
    </source>
</evidence>
<gene>
    <name evidence="1" type="ORF">K4A83_19575</name>
</gene>
<evidence type="ECO:0000313" key="2">
    <source>
        <dbReference type="Proteomes" id="UP001526426"/>
    </source>
</evidence>
<proteinExistence type="predicted"/>
<comment type="caution">
    <text evidence="1">The sequence shown here is derived from an EMBL/GenBank/DDBJ whole genome shotgun (WGS) entry which is preliminary data.</text>
</comment>
<dbReference type="EMBL" id="JAIHOM010000139">
    <property type="protein sequence ID" value="MCW6038455.1"/>
    <property type="molecule type" value="Genomic_DNA"/>
</dbReference>
<name>A0ABT3LBV0_9CYAN</name>
<dbReference type="Proteomes" id="UP001526426">
    <property type="component" value="Unassembled WGS sequence"/>
</dbReference>
<organism evidence="1 2">
    <name type="scientific">Spirulina subsalsa FACHB-351</name>
    <dbReference type="NCBI Taxonomy" id="234711"/>
    <lineage>
        <taxon>Bacteria</taxon>
        <taxon>Bacillati</taxon>
        <taxon>Cyanobacteriota</taxon>
        <taxon>Cyanophyceae</taxon>
        <taxon>Spirulinales</taxon>
        <taxon>Spirulinaceae</taxon>
        <taxon>Spirulina</taxon>
    </lineage>
</organism>
<reference evidence="1 2" key="1">
    <citation type="submission" date="2021-08" db="EMBL/GenBank/DDBJ databases">
        <title>Draft genome sequence of Spirulina subsalsa with high tolerance to salinity and hype-accumulation of phycocyanin.</title>
        <authorList>
            <person name="Pei H."/>
            <person name="Jiang L."/>
        </authorList>
    </citation>
    <scope>NUCLEOTIDE SEQUENCE [LARGE SCALE GENOMIC DNA]</scope>
    <source>
        <strain evidence="1 2">FACHB-351</strain>
    </source>
</reference>
<protein>
    <submittedName>
        <fullName evidence="1">Uncharacterized protein</fullName>
    </submittedName>
</protein>
<accession>A0ABT3LBV0</accession>
<keyword evidence="2" id="KW-1185">Reference proteome</keyword>